<sequence length="48" mass="4911">MGADCGMDADGIYVCSPDSSATWVGSNDLLYTGVLGTTCAYVGNDSQE</sequence>
<dbReference type="Proteomes" id="UP000318053">
    <property type="component" value="Unassembled WGS sequence"/>
</dbReference>
<reference evidence="1 2" key="1">
    <citation type="submission" date="2019-02" db="EMBL/GenBank/DDBJ databases">
        <title>Deep-cultivation of Planctomycetes and their phenomic and genomic characterization uncovers novel biology.</title>
        <authorList>
            <person name="Wiegand S."/>
            <person name="Jogler M."/>
            <person name="Boedeker C."/>
            <person name="Pinto D."/>
            <person name="Vollmers J."/>
            <person name="Rivas-Marin E."/>
            <person name="Kohn T."/>
            <person name="Peeters S.H."/>
            <person name="Heuer A."/>
            <person name="Rast P."/>
            <person name="Oberbeckmann S."/>
            <person name="Bunk B."/>
            <person name="Jeske O."/>
            <person name="Meyerdierks A."/>
            <person name="Storesund J.E."/>
            <person name="Kallscheuer N."/>
            <person name="Luecker S."/>
            <person name="Lage O.M."/>
            <person name="Pohl T."/>
            <person name="Merkel B.J."/>
            <person name="Hornburger P."/>
            <person name="Mueller R.-W."/>
            <person name="Bruemmer F."/>
            <person name="Labrenz M."/>
            <person name="Spormann A.M."/>
            <person name="Op Den Camp H."/>
            <person name="Overmann J."/>
            <person name="Amann R."/>
            <person name="Jetten M.S.M."/>
            <person name="Mascher T."/>
            <person name="Medema M.H."/>
            <person name="Devos D.P."/>
            <person name="Kaster A.-K."/>
            <person name="Ovreas L."/>
            <person name="Rohde M."/>
            <person name="Galperin M.Y."/>
            <person name="Jogler C."/>
        </authorList>
    </citation>
    <scope>NUCLEOTIDE SEQUENCE [LARGE SCALE GENOMIC DNA]</scope>
    <source>
        <strain evidence="1 2">CA85</strain>
    </source>
</reference>
<name>A0A5C5XW47_9BACT</name>
<dbReference type="RefSeq" id="WP_186774839.1">
    <property type="nucleotide sequence ID" value="NZ_SJPK01000004.1"/>
</dbReference>
<gene>
    <name evidence="1" type="ORF">CA85_19760</name>
</gene>
<protein>
    <submittedName>
        <fullName evidence="1">Uncharacterized protein</fullName>
    </submittedName>
</protein>
<evidence type="ECO:0000313" key="1">
    <source>
        <dbReference type="EMBL" id="TWT67130.1"/>
    </source>
</evidence>
<proteinExistence type="predicted"/>
<organism evidence="1 2">
    <name type="scientific">Allorhodopirellula solitaria</name>
    <dbReference type="NCBI Taxonomy" id="2527987"/>
    <lineage>
        <taxon>Bacteria</taxon>
        <taxon>Pseudomonadati</taxon>
        <taxon>Planctomycetota</taxon>
        <taxon>Planctomycetia</taxon>
        <taxon>Pirellulales</taxon>
        <taxon>Pirellulaceae</taxon>
        <taxon>Allorhodopirellula</taxon>
    </lineage>
</organism>
<evidence type="ECO:0000313" key="2">
    <source>
        <dbReference type="Proteomes" id="UP000318053"/>
    </source>
</evidence>
<dbReference type="EMBL" id="SJPK01000004">
    <property type="protein sequence ID" value="TWT67130.1"/>
    <property type="molecule type" value="Genomic_DNA"/>
</dbReference>
<keyword evidence="2" id="KW-1185">Reference proteome</keyword>
<comment type="caution">
    <text evidence="1">The sequence shown here is derived from an EMBL/GenBank/DDBJ whole genome shotgun (WGS) entry which is preliminary data.</text>
</comment>
<accession>A0A5C5XW47</accession>
<dbReference type="AlphaFoldDB" id="A0A5C5XW47"/>